<dbReference type="Proteomes" id="UP000187367">
    <property type="component" value="Unassembled WGS sequence"/>
</dbReference>
<feature type="domain" description="L,D-TPase catalytic" evidence="12">
    <location>
        <begin position="61"/>
        <end position="168"/>
    </location>
</feature>
<evidence type="ECO:0000256" key="7">
    <source>
        <dbReference type="ARBA" id="ARBA00022984"/>
    </source>
</evidence>
<evidence type="ECO:0000256" key="1">
    <source>
        <dbReference type="ARBA" id="ARBA00004752"/>
    </source>
</evidence>
<dbReference type="PROSITE" id="PS52029">
    <property type="entry name" value="LD_TPASE"/>
    <property type="match status" value="1"/>
</dbReference>
<keyword evidence="8 10" id="KW-0961">Cell wall biogenesis/degradation</keyword>
<dbReference type="SUPFAM" id="SSF54106">
    <property type="entry name" value="LysM domain"/>
    <property type="match status" value="1"/>
</dbReference>
<dbReference type="GO" id="GO:0008360">
    <property type="term" value="P:regulation of cell shape"/>
    <property type="evidence" value="ECO:0007669"/>
    <property type="project" value="UniProtKB-UniRule"/>
</dbReference>
<evidence type="ECO:0000313" key="13">
    <source>
        <dbReference type="EMBL" id="OMI05196.1"/>
    </source>
</evidence>
<dbReference type="InterPro" id="IPR036779">
    <property type="entry name" value="LysM_dom_sf"/>
</dbReference>
<dbReference type="Gene3D" id="2.40.440.10">
    <property type="entry name" value="L,D-transpeptidase catalytic domain-like"/>
    <property type="match status" value="1"/>
</dbReference>
<evidence type="ECO:0000256" key="3">
    <source>
        <dbReference type="ARBA" id="ARBA00022676"/>
    </source>
</evidence>
<dbReference type="Pfam" id="PF03734">
    <property type="entry name" value="YkuD"/>
    <property type="match status" value="1"/>
</dbReference>
<dbReference type="InterPro" id="IPR018392">
    <property type="entry name" value="LysM"/>
</dbReference>
<evidence type="ECO:0000256" key="2">
    <source>
        <dbReference type="ARBA" id="ARBA00005992"/>
    </source>
</evidence>
<dbReference type="GO" id="GO:0016757">
    <property type="term" value="F:glycosyltransferase activity"/>
    <property type="evidence" value="ECO:0007669"/>
    <property type="project" value="UniProtKB-KW"/>
</dbReference>
<keyword evidence="7 10" id="KW-0573">Peptidoglycan synthesis</keyword>
<dbReference type="UniPathway" id="UPA00219"/>
<evidence type="ECO:0000256" key="9">
    <source>
        <dbReference type="ARBA" id="ARBA00060592"/>
    </source>
</evidence>
<name>A0A1R1QKE7_9BACI</name>
<accession>A0A1R1QKE7</accession>
<organism evidence="13 14">
    <name type="scientific">Bacillus swezeyi</name>
    <dbReference type="NCBI Taxonomy" id="1925020"/>
    <lineage>
        <taxon>Bacteria</taxon>
        <taxon>Bacillati</taxon>
        <taxon>Bacillota</taxon>
        <taxon>Bacilli</taxon>
        <taxon>Bacillales</taxon>
        <taxon>Bacillaceae</taxon>
        <taxon>Bacillus</taxon>
    </lineage>
</organism>
<feature type="domain" description="LysM" evidence="11">
    <location>
        <begin position="6"/>
        <end position="50"/>
    </location>
</feature>
<dbReference type="FunFam" id="2.40.440.10:FF:000003">
    <property type="entry name" value="L,D-transpeptidase YciB"/>
    <property type="match status" value="1"/>
</dbReference>
<reference evidence="13 14" key="1">
    <citation type="submission" date="2017-01" db="EMBL/GenBank/DDBJ databases">
        <title>Bacillus phylogenomics.</title>
        <authorList>
            <person name="Dunlap C."/>
        </authorList>
    </citation>
    <scope>NUCLEOTIDE SEQUENCE [LARGE SCALE GENOMIC DNA]</scope>
    <source>
        <strain evidence="13 14">NRRL B-41282</strain>
    </source>
</reference>
<evidence type="ECO:0000259" key="12">
    <source>
        <dbReference type="PROSITE" id="PS52029"/>
    </source>
</evidence>
<evidence type="ECO:0000259" key="11">
    <source>
        <dbReference type="PROSITE" id="PS51782"/>
    </source>
</evidence>
<keyword evidence="4" id="KW-0808">Transferase</keyword>
<comment type="similarity">
    <text evidence="2">Belongs to the YkuD family.</text>
</comment>
<feature type="active site" description="Proton donor/acceptor" evidence="10">
    <location>
        <position position="128"/>
    </location>
</feature>
<evidence type="ECO:0000256" key="5">
    <source>
        <dbReference type="ARBA" id="ARBA00022801"/>
    </source>
</evidence>
<dbReference type="InterPro" id="IPR050979">
    <property type="entry name" value="LD-transpeptidase"/>
</dbReference>
<dbReference type="InterPro" id="IPR038063">
    <property type="entry name" value="Transpep_catalytic_dom"/>
</dbReference>
<dbReference type="Gene3D" id="3.10.350.10">
    <property type="entry name" value="LysM domain"/>
    <property type="match status" value="1"/>
</dbReference>
<proteinExistence type="inferred from homology"/>
<sequence>MLLTLLKYQVKPGETLESIALDFRTSRDALVRANPGLNGGRVNAGQTIIIPEIRDPDTIPYRIVVSLSARTLQLFDQNRLMKTYPIAVGKILTQTPRGEFVIVNRQPNPGGPFGAYWLSLSKQHYGIHGTNNPASIGKAVSRGCIRMHNQDVVELASIVPNGTRVSITP</sequence>
<keyword evidence="3" id="KW-0328">Glycosyltransferase</keyword>
<evidence type="ECO:0000313" key="14">
    <source>
        <dbReference type="Proteomes" id="UP000187367"/>
    </source>
</evidence>
<dbReference type="CDD" id="cd16913">
    <property type="entry name" value="YkuD_like"/>
    <property type="match status" value="1"/>
</dbReference>
<keyword evidence="5" id="KW-0378">Hydrolase</keyword>
<dbReference type="EMBL" id="MTJL01000022">
    <property type="protein sequence ID" value="OMI05196.1"/>
    <property type="molecule type" value="Genomic_DNA"/>
</dbReference>
<gene>
    <name evidence="13" type="ORF">BW143_11690</name>
</gene>
<dbReference type="PANTHER" id="PTHR30582:SF24">
    <property type="entry name" value="L,D-TRANSPEPTIDASE ERFK_SRFK-RELATED"/>
    <property type="match status" value="1"/>
</dbReference>
<keyword evidence="14" id="KW-1185">Reference proteome</keyword>
<evidence type="ECO:0000256" key="8">
    <source>
        <dbReference type="ARBA" id="ARBA00023316"/>
    </source>
</evidence>
<comment type="pathway">
    <text evidence="9">Glycan biosynthesis.</text>
</comment>
<dbReference type="SMART" id="SM00257">
    <property type="entry name" value="LysM"/>
    <property type="match status" value="1"/>
</dbReference>
<dbReference type="GO" id="GO:0071555">
    <property type="term" value="P:cell wall organization"/>
    <property type="evidence" value="ECO:0007669"/>
    <property type="project" value="UniProtKB-UniRule"/>
</dbReference>
<dbReference type="PANTHER" id="PTHR30582">
    <property type="entry name" value="L,D-TRANSPEPTIDASE"/>
    <property type="match status" value="1"/>
</dbReference>
<evidence type="ECO:0000256" key="10">
    <source>
        <dbReference type="PROSITE-ProRule" id="PRU01373"/>
    </source>
</evidence>
<dbReference type="AlphaFoldDB" id="A0A1R1QKE7"/>
<keyword evidence="6 10" id="KW-0133">Cell shape</keyword>
<dbReference type="PROSITE" id="PS51782">
    <property type="entry name" value="LYSM"/>
    <property type="match status" value="1"/>
</dbReference>
<feature type="active site" description="Nucleophile" evidence="10">
    <location>
        <position position="144"/>
    </location>
</feature>
<evidence type="ECO:0000256" key="6">
    <source>
        <dbReference type="ARBA" id="ARBA00022960"/>
    </source>
</evidence>
<dbReference type="InterPro" id="IPR005490">
    <property type="entry name" value="LD_TPept_cat_dom"/>
</dbReference>
<dbReference type="SUPFAM" id="SSF141523">
    <property type="entry name" value="L,D-transpeptidase catalytic domain-like"/>
    <property type="match status" value="1"/>
</dbReference>
<dbReference type="GO" id="GO:0018104">
    <property type="term" value="P:peptidoglycan-protein cross-linking"/>
    <property type="evidence" value="ECO:0007669"/>
    <property type="project" value="TreeGrafter"/>
</dbReference>
<comment type="pathway">
    <text evidence="1 10">Cell wall biogenesis; peptidoglycan biosynthesis.</text>
</comment>
<evidence type="ECO:0000256" key="4">
    <source>
        <dbReference type="ARBA" id="ARBA00022679"/>
    </source>
</evidence>
<dbReference type="GO" id="GO:0005576">
    <property type="term" value="C:extracellular region"/>
    <property type="evidence" value="ECO:0007669"/>
    <property type="project" value="TreeGrafter"/>
</dbReference>
<accession>A0A1R1RRM4</accession>
<comment type="caution">
    <text evidence="13">The sequence shown here is derived from an EMBL/GenBank/DDBJ whole genome shotgun (WGS) entry which is preliminary data.</text>
</comment>
<dbReference type="GO" id="GO:0071972">
    <property type="term" value="F:peptidoglycan L,D-transpeptidase activity"/>
    <property type="evidence" value="ECO:0007669"/>
    <property type="project" value="TreeGrafter"/>
</dbReference>
<dbReference type="Pfam" id="PF01476">
    <property type="entry name" value="LysM"/>
    <property type="match status" value="1"/>
</dbReference>
<protein>
    <submittedName>
        <fullName evidence="13">L,D-transpeptidase</fullName>
    </submittedName>
</protein>
<dbReference type="CDD" id="cd00118">
    <property type="entry name" value="LysM"/>
    <property type="match status" value="1"/>
</dbReference>